<keyword evidence="1" id="KW-1133">Transmembrane helix</keyword>
<sequence>MNLINKIIKINLAIVLSIISVVLIFQVISIFSIAGGEEISLSENKIIKDIVDNYMKIEFYIKKAKKGEIIDIEKINSLLNEIENYKIKLKRDIQKNFQEDISSAE</sequence>
<proteinExistence type="predicted"/>
<evidence type="ECO:0008006" key="4">
    <source>
        <dbReference type="Google" id="ProtNLM"/>
    </source>
</evidence>
<organism evidence="2 3">
    <name type="scientific">Marinitoga hydrogenitolerans (strain DSM 16785 / JCM 12826 / AT1271)</name>
    <dbReference type="NCBI Taxonomy" id="1122195"/>
    <lineage>
        <taxon>Bacteria</taxon>
        <taxon>Thermotogati</taxon>
        <taxon>Thermotogota</taxon>
        <taxon>Thermotogae</taxon>
        <taxon>Petrotogales</taxon>
        <taxon>Petrotogaceae</taxon>
        <taxon>Marinitoga</taxon>
    </lineage>
</organism>
<gene>
    <name evidence="2" type="ORF">SAMN02745164_01216</name>
</gene>
<comment type="caution">
    <text evidence="2">The sequence shown here is derived from an EMBL/GenBank/DDBJ whole genome shotgun (WGS) entry which is preliminary data.</text>
</comment>
<dbReference type="AlphaFoldDB" id="A0A1M4WP64"/>
<keyword evidence="3" id="KW-1185">Reference proteome</keyword>
<keyword evidence="1" id="KW-0812">Transmembrane</keyword>
<dbReference type="RefSeq" id="WP_072864503.1">
    <property type="nucleotide sequence ID" value="NZ_FQUI01000017.1"/>
</dbReference>
<dbReference type="Proteomes" id="UP000184334">
    <property type="component" value="Unassembled WGS sequence"/>
</dbReference>
<accession>A0A1M4WP64</accession>
<keyword evidence="1" id="KW-0472">Membrane</keyword>
<dbReference type="EMBL" id="FQUI01000017">
    <property type="protein sequence ID" value="SHE82762.1"/>
    <property type="molecule type" value="Genomic_DNA"/>
</dbReference>
<dbReference type="OrthoDB" id="49555at2"/>
<evidence type="ECO:0000313" key="3">
    <source>
        <dbReference type="Proteomes" id="UP000184334"/>
    </source>
</evidence>
<feature type="transmembrane region" description="Helical" evidence="1">
    <location>
        <begin position="12"/>
        <end position="34"/>
    </location>
</feature>
<evidence type="ECO:0000256" key="1">
    <source>
        <dbReference type="SAM" id="Phobius"/>
    </source>
</evidence>
<protein>
    <recommendedName>
        <fullName evidence="4">Chemotaxis methyl-accepting receptor HlyB-like 4HB MCP domain-containing protein</fullName>
    </recommendedName>
</protein>
<dbReference type="STRING" id="1122195.SAMN02745164_01216"/>
<name>A0A1M4WP64_MARH1</name>
<reference evidence="2" key="1">
    <citation type="submission" date="2016-11" db="EMBL/GenBank/DDBJ databases">
        <authorList>
            <person name="Varghese N."/>
            <person name="Submissions S."/>
        </authorList>
    </citation>
    <scope>NUCLEOTIDE SEQUENCE [LARGE SCALE GENOMIC DNA]</scope>
    <source>
        <strain evidence="2">DSM 16785</strain>
    </source>
</reference>
<evidence type="ECO:0000313" key="2">
    <source>
        <dbReference type="EMBL" id="SHE82762.1"/>
    </source>
</evidence>